<evidence type="ECO:0000256" key="14">
    <source>
        <dbReference type="SAM" id="MobiDB-lite"/>
    </source>
</evidence>
<comment type="catalytic activity">
    <reaction evidence="13">
        <text>Zn(2+)(in) + 2 H(+)(out) = Zn(2+)(out) + 2 H(+)(in)</text>
        <dbReference type="Rhea" id="RHEA:72627"/>
        <dbReference type="ChEBI" id="CHEBI:15378"/>
        <dbReference type="ChEBI" id="CHEBI:29105"/>
    </reaction>
</comment>
<dbReference type="InterPro" id="IPR027470">
    <property type="entry name" value="Cation_efflux_CTD"/>
</dbReference>
<keyword evidence="7" id="KW-0862">Zinc</keyword>
<keyword evidence="19" id="KW-1185">Reference proteome</keyword>
<evidence type="ECO:0000313" key="18">
    <source>
        <dbReference type="EMBL" id="KAK4525393.1"/>
    </source>
</evidence>
<dbReference type="EMBL" id="JANCYU010000030">
    <property type="protein sequence ID" value="KAK4525393.1"/>
    <property type="molecule type" value="Genomic_DNA"/>
</dbReference>
<feature type="transmembrane region" description="Helical" evidence="15">
    <location>
        <begin position="102"/>
        <end position="120"/>
    </location>
</feature>
<dbReference type="GO" id="GO:0030659">
    <property type="term" value="C:cytoplasmic vesicle membrane"/>
    <property type="evidence" value="ECO:0007669"/>
    <property type="project" value="UniProtKB-SubCell"/>
</dbReference>
<dbReference type="Pfam" id="PF16916">
    <property type="entry name" value="ZT_dimer"/>
    <property type="match status" value="1"/>
</dbReference>
<dbReference type="PANTHER" id="PTHR11562:SF17">
    <property type="entry name" value="RE54080P-RELATED"/>
    <property type="match status" value="1"/>
</dbReference>
<dbReference type="Gene3D" id="1.20.1510.10">
    <property type="entry name" value="Cation efflux protein transmembrane domain"/>
    <property type="match status" value="1"/>
</dbReference>
<evidence type="ECO:0000256" key="5">
    <source>
        <dbReference type="ARBA" id="ARBA00022692"/>
    </source>
</evidence>
<evidence type="ECO:0000256" key="10">
    <source>
        <dbReference type="ARBA" id="ARBA00023065"/>
    </source>
</evidence>
<keyword evidence="10" id="KW-0406">Ion transport</keyword>
<dbReference type="NCBIfam" id="TIGR01297">
    <property type="entry name" value="CDF"/>
    <property type="match status" value="1"/>
</dbReference>
<proteinExistence type="inferred from homology"/>
<evidence type="ECO:0000256" key="1">
    <source>
        <dbReference type="ARBA" id="ARBA00004398"/>
    </source>
</evidence>
<keyword evidence="12" id="KW-0968">Cytoplasmic vesicle</keyword>
<evidence type="ECO:0000256" key="7">
    <source>
        <dbReference type="ARBA" id="ARBA00022833"/>
    </source>
</evidence>
<comment type="similarity">
    <text evidence="3">Belongs to the cation diffusion facilitator (CDF) transporter (TC 2.A.4) family. SLC30A subfamily.</text>
</comment>
<reference evidence="18 19" key="1">
    <citation type="submission" date="2022-07" db="EMBL/GenBank/DDBJ databases">
        <title>Genome-wide signatures of adaptation to extreme environments.</title>
        <authorList>
            <person name="Cho C.H."/>
            <person name="Yoon H.S."/>
        </authorList>
    </citation>
    <scope>NUCLEOTIDE SEQUENCE [LARGE SCALE GENOMIC DNA]</scope>
    <source>
        <strain evidence="18 19">108.79 E11</strain>
    </source>
</reference>
<comment type="caution">
    <text evidence="18">The sequence shown here is derived from an EMBL/GenBank/DDBJ whole genome shotgun (WGS) entry which is preliminary data.</text>
</comment>
<dbReference type="GO" id="GO:0046872">
    <property type="term" value="F:metal ion binding"/>
    <property type="evidence" value="ECO:0007669"/>
    <property type="project" value="UniProtKB-KW"/>
</dbReference>
<feature type="domain" description="Cation efflux protein cytoplasmic" evidence="17">
    <location>
        <begin position="272"/>
        <end position="342"/>
    </location>
</feature>
<feature type="transmembrane region" description="Helical" evidence="15">
    <location>
        <begin position="40"/>
        <end position="61"/>
    </location>
</feature>
<dbReference type="GO" id="GO:0030133">
    <property type="term" value="C:transport vesicle"/>
    <property type="evidence" value="ECO:0007669"/>
    <property type="project" value="UniProtKB-SubCell"/>
</dbReference>
<name>A0AAV9IDC7_9RHOD</name>
<dbReference type="AlphaFoldDB" id="A0AAV9IDC7"/>
<evidence type="ECO:0000259" key="17">
    <source>
        <dbReference type="Pfam" id="PF16916"/>
    </source>
</evidence>
<keyword evidence="8" id="KW-0864">Zinc transport</keyword>
<protein>
    <submittedName>
        <fullName evidence="18">Uncharacterized protein</fullName>
    </submittedName>
</protein>
<dbReference type="FunFam" id="1.20.1510.10:FF:000002">
    <property type="entry name" value="zinc transporter 3 isoform X1"/>
    <property type="match status" value="1"/>
</dbReference>
<dbReference type="GO" id="GO:0005385">
    <property type="term" value="F:zinc ion transmembrane transporter activity"/>
    <property type="evidence" value="ECO:0007669"/>
    <property type="project" value="UniProtKB-ARBA"/>
</dbReference>
<evidence type="ECO:0000256" key="15">
    <source>
        <dbReference type="SAM" id="Phobius"/>
    </source>
</evidence>
<evidence type="ECO:0000259" key="16">
    <source>
        <dbReference type="Pfam" id="PF01545"/>
    </source>
</evidence>
<accession>A0AAV9IDC7</accession>
<evidence type="ECO:0000256" key="8">
    <source>
        <dbReference type="ARBA" id="ARBA00022906"/>
    </source>
</evidence>
<evidence type="ECO:0000313" key="19">
    <source>
        <dbReference type="Proteomes" id="UP001300502"/>
    </source>
</evidence>
<comment type="subcellular location">
    <subcellularLocation>
        <location evidence="2">Cytoplasmic vesicle membrane</location>
        <topology evidence="2">Multi-pass membrane protein</topology>
    </subcellularLocation>
    <subcellularLocation>
        <location evidence="1">Cytoplasmic vesicle</location>
        <location evidence="1">Secretory vesicle</location>
    </subcellularLocation>
</comment>
<keyword evidence="9 15" id="KW-1133">Transmembrane helix</keyword>
<evidence type="ECO:0000256" key="2">
    <source>
        <dbReference type="ARBA" id="ARBA00004439"/>
    </source>
</evidence>
<evidence type="ECO:0000256" key="4">
    <source>
        <dbReference type="ARBA" id="ARBA00022448"/>
    </source>
</evidence>
<dbReference type="Pfam" id="PF01545">
    <property type="entry name" value="Cation_efflux"/>
    <property type="match status" value="1"/>
</dbReference>
<evidence type="ECO:0000256" key="12">
    <source>
        <dbReference type="ARBA" id="ARBA00023329"/>
    </source>
</evidence>
<evidence type="ECO:0000256" key="11">
    <source>
        <dbReference type="ARBA" id="ARBA00023136"/>
    </source>
</evidence>
<keyword evidence="4" id="KW-0813">Transport</keyword>
<dbReference type="SUPFAM" id="SSF160240">
    <property type="entry name" value="Cation efflux protein cytoplasmic domain-like"/>
    <property type="match status" value="1"/>
</dbReference>
<keyword evidence="6" id="KW-0479">Metal-binding</keyword>
<feature type="transmembrane region" description="Helical" evidence="15">
    <location>
        <begin position="210"/>
        <end position="234"/>
    </location>
</feature>
<sequence length="375" mass="41488">MTTTSNNALSSSSSSKETHILVETNPSQTEWRIWKAQKKLLVASILCALFMFAEILGGYLAGSLAIMTDAAHLLSDFASFVISLVALHLAKRPGSTTMSFGYARAEVIGAFVSILLIWSLSGILLVEATRRIMKPQPVDGRLMCVIAVIGLVVNLVMGLVLGHSHEHHSHHTEHNKIEKEEQQTLLSHEEHQHEDSHLHSEQQNVNVRAAYIHVLGDAIQSLGVLFAALLIWFFPNMQVADPLCTFLFTFIVLFTTFQLIGNTLNVLMEGTPPGISLVEVYDCLCSIPGVQEVDDLHVWSVTLGKPALSAHVKASEMHHTLLTAQEILRKRFGIVHSTIQVNCDQECCTDNHPSSDMNCLNTSQVEKKNVRKTRD</sequence>
<feature type="transmembrane region" description="Helical" evidence="15">
    <location>
        <begin position="246"/>
        <end position="267"/>
    </location>
</feature>
<dbReference type="InterPro" id="IPR027469">
    <property type="entry name" value="Cation_efflux_TMD_sf"/>
</dbReference>
<dbReference type="PANTHER" id="PTHR11562">
    <property type="entry name" value="CATION EFFLUX PROTEIN/ ZINC TRANSPORTER"/>
    <property type="match status" value="1"/>
</dbReference>
<keyword evidence="11 15" id="KW-0472">Membrane</keyword>
<feature type="compositionally biased region" description="Basic and acidic residues" evidence="14">
    <location>
        <begin position="172"/>
        <end position="199"/>
    </location>
</feature>
<organism evidence="18 19">
    <name type="scientific">Galdieria yellowstonensis</name>
    <dbReference type="NCBI Taxonomy" id="3028027"/>
    <lineage>
        <taxon>Eukaryota</taxon>
        <taxon>Rhodophyta</taxon>
        <taxon>Bangiophyceae</taxon>
        <taxon>Galdieriales</taxon>
        <taxon>Galdieriaceae</taxon>
        <taxon>Galdieria</taxon>
    </lineage>
</organism>
<keyword evidence="5 15" id="KW-0812">Transmembrane</keyword>
<feature type="transmembrane region" description="Helical" evidence="15">
    <location>
        <begin position="140"/>
        <end position="161"/>
    </location>
</feature>
<evidence type="ECO:0000256" key="13">
    <source>
        <dbReference type="ARBA" id="ARBA00048349"/>
    </source>
</evidence>
<dbReference type="GO" id="GO:0005886">
    <property type="term" value="C:plasma membrane"/>
    <property type="evidence" value="ECO:0007669"/>
    <property type="project" value="TreeGrafter"/>
</dbReference>
<gene>
    <name evidence="18" type="ORF">GAYE_SCF12G3301</name>
</gene>
<feature type="domain" description="Cation efflux protein transmembrane" evidence="16">
    <location>
        <begin position="40"/>
        <end position="268"/>
    </location>
</feature>
<dbReference type="SUPFAM" id="SSF161111">
    <property type="entry name" value="Cation efflux protein transmembrane domain-like"/>
    <property type="match status" value="1"/>
</dbReference>
<dbReference type="InterPro" id="IPR036837">
    <property type="entry name" value="Cation_efflux_CTD_sf"/>
</dbReference>
<dbReference type="InterPro" id="IPR050681">
    <property type="entry name" value="CDF/SLC30A"/>
</dbReference>
<evidence type="ECO:0000256" key="9">
    <source>
        <dbReference type="ARBA" id="ARBA00022989"/>
    </source>
</evidence>
<dbReference type="Proteomes" id="UP001300502">
    <property type="component" value="Unassembled WGS sequence"/>
</dbReference>
<dbReference type="InterPro" id="IPR058533">
    <property type="entry name" value="Cation_efflux_TM"/>
</dbReference>
<feature type="region of interest" description="Disordered" evidence="14">
    <location>
        <begin position="168"/>
        <end position="199"/>
    </location>
</feature>
<dbReference type="InterPro" id="IPR002524">
    <property type="entry name" value="Cation_efflux"/>
</dbReference>
<evidence type="ECO:0000256" key="3">
    <source>
        <dbReference type="ARBA" id="ARBA00008873"/>
    </source>
</evidence>
<evidence type="ECO:0000256" key="6">
    <source>
        <dbReference type="ARBA" id="ARBA00022723"/>
    </source>
</evidence>